<proteinExistence type="predicted"/>
<keyword evidence="3" id="KW-0597">Phosphoprotein</keyword>
<evidence type="ECO:0000256" key="9">
    <source>
        <dbReference type="SAM" id="MobiDB-lite"/>
    </source>
</evidence>
<reference evidence="14 17" key="3">
    <citation type="submission" date="2020-07" db="EMBL/GenBank/DDBJ databases">
        <title>Sequencing the genomes of 1000 actinobacteria strains.</title>
        <authorList>
            <person name="Klenk H.-P."/>
        </authorList>
    </citation>
    <scope>NUCLEOTIDE SEQUENCE [LARGE SCALE GENOMIC DNA]</scope>
    <source>
        <strain evidence="14 17">DSM 45278</strain>
    </source>
</reference>
<sequence length="382" mass="39365">MSSDRQGLVVDALLGFAVFAVVAIAVGSDVSDRGNLPLGYAMAAVLGALMLVRRHRPVAVLAATSVLVIANYVLDLPTIGLAVPVAAALYSAAEAGRASWAASAAAALVGISTAARLGEGQDPAYLLGYELASTVAVMGAAVALGHVQWQRRRSDLQRARITALDRQARESESAERLALERTRIARDLHDAVGHHLSVVSLHTAVAAEALGDDPADVPGARSELEHVAQAARAGLRELRATVRALRDADPGEDRVSSLAHLGELVETVRAAGVDVAVSGAPEPGEVPGMVDATAYRIVQEALTNTLRHARARRARVGFTREDGVLDVTVTDDGPAAPAGSPAGSGLAGMRERVRLVGGSVEAGPRPGGGFGVHARLPLGGDR</sequence>
<evidence type="ECO:0000256" key="3">
    <source>
        <dbReference type="ARBA" id="ARBA00022553"/>
    </source>
</evidence>
<dbReference type="Gene3D" id="1.20.5.1930">
    <property type="match status" value="1"/>
</dbReference>
<reference evidence="15" key="1">
    <citation type="submission" date="2016-08" db="EMBL/GenBank/DDBJ databases">
        <authorList>
            <person name="Seilhamer J.J."/>
        </authorList>
    </citation>
    <scope>NUCLEOTIDE SEQUENCE [LARGE SCALE GENOMIC DNA]</scope>
    <source>
        <strain evidence="15">UTMC102</strain>
    </source>
</reference>
<evidence type="ECO:0000256" key="6">
    <source>
        <dbReference type="ARBA" id="ARBA00022777"/>
    </source>
</evidence>
<organism evidence="15 16">
    <name type="scientific">Nocardiopsis sinuspersici</name>
    <dbReference type="NCBI Taxonomy" id="501010"/>
    <lineage>
        <taxon>Bacteria</taxon>
        <taxon>Bacillati</taxon>
        <taxon>Actinomycetota</taxon>
        <taxon>Actinomycetes</taxon>
        <taxon>Streptosporangiales</taxon>
        <taxon>Nocardiopsidaceae</taxon>
        <taxon>Nocardiopsis</taxon>
    </lineage>
</organism>
<keyword evidence="16" id="KW-1185">Reference proteome</keyword>
<dbReference type="InterPro" id="IPR011712">
    <property type="entry name" value="Sig_transdc_His_kin_sub3_dim/P"/>
</dbReference>
<dbReference type="Pfam" id="PF02518">
    <property type="entry name" value="HATPase_c"/>
    <property type="match status" value="1"/>
</dbReference>
<evidence type="ECO:0000256" key="10">
    <source>
        <dbReference type="SAM" id="Phobius"/>
    </source>
</evidence>
<evidence type="ECO:0000313" key="14">
    <source>
        <dbReference type="EMBL" id="NYH52744.1"/>
    </source>
</evidence>
<dbReference type="GO" id="GO:0000155">
    <property type="term" value="F:phosphorelay sensor kinase activity"/>
    <property type="evidence" value="ECO:0007669"/>
    <property type="project" value="InterPro"/>
</dbReference>
<evidence type="ECO:0000256" key="8">
    <source>
        <dbReference type="ARBA" id="ARBA00023012"/>
    </source>
</evidence>
<dbReference type="Proteomes" id="UP000189004">
    <property type="component" value="Unassembled WGS sequence"/>
</dbReference>
<dbReference type="Pfam" id="PF23539">
    <property type="entry name" value="DUF7134"/>
    <property type="match status" value="1"/>
</dbReference>
<dbReference type="GO" id="GO:0046983">
    <property type="term" value="F:protein dimerization activity"/>
    <property type="evidence" value="ECO:0007669"/>
    <property type="project" value="InterPro"/>
</dbReference>
<dbReference type="CDD" id="cd16917">
    <property type="entry name" value="HATPase_UhpB-NarQ-NarX-like"/>
    <property type="match status" value="1"/>
</dbReference>
<dbReference type="Gene3D" id="3.30.565.10">
    <property type="entry name" value="Histidine kinase-like ATPase, C-terminal domain"/>
    <property type="match status" value="1"/>
</dbReference>
<feature type="region of interest" description="Disordered" evidence="9">
    <location>
        <begin position="360"/>
        <end position="382"/>
    </location>
</feature>
<feature type="transmembrane region" description="Helical" evidence="10">
    <location>
        <begin position="7"/>
        <end position="28"/>
    </location>
</feature>
<keyword evidence="10" id="KW-0472">Membrane</keyword>
<dbReference type="EC" id="2.7.13.3" evidence="2"/>
<evidence type="ECO:0000256" key="2">
    <source>
        <dbReference type="ARBA" id="ARBA00012438"/>
    </source>
</evidence>
<dbReference type="STRING" id="501010.NOSIN_22000"/>
<dbReference type="EMBL" id="MCOK01000001">
    <property type="protein sequence ID" value="OOC56168.1"/>
    <property type="molecule type" value="Genomic_DNA"/>
</dbReference>
<dbReference type="InterPro" id="IPR003594">
    <property type="entry name" value="HATPase_dom"/>
</dbReference>
<dbReference type="InterPro" id="IPR050482">
    <property type="entry name" value="Sensor_HK_TwoCompSys"/>
</dbReference>
<evidence type="ECO:0000256" key="4">
    <source>
        <dbReference type="ARBA" id="ARBA00022679"/>
    </source>
</evidence>
<protein>
    <recommendedName>
        <fullName evidence="2">histidine kinase</fullName>
        <ecNumber evidence="2">2.7.13.3</ecNumber>
    </recommendedName>
</protein>
<dbReference type="Proteomes" id="UP000584931">
    <property type="component" value="Unassembled WGS sequence"/>
</dbReference>
<feature type="transmembrane region" description="Helical" evidence="10">
    <location>
        <begin position="59"/>
        <end position="92"/>
    </location>
</feature>
<feature type="domain" description="Signal transduction histidine kinase subgroup 3 dimerisation and phosphoacceptor" evidence="12">
    <location>
        <begin position="180"/>
        <end position="248"/>
    </location>
</feature>
<dbReference type="RefSeq" id="WP_077692604.1">
    <property type="nucleotide sequence ID" value="NZ_JACCHL010000001.1"/>
</dbReference>
<dbReference type="InterPro" id="IPR055558">
    <property type="entry name" value="DUF7134"/>
</dbReference>
<accession>A0A7Z0BKV3</accession>
<keyword evidence="5" id="KW-0547">Nucleotide-binding</keyword>
<evidence type="ECO:0000259" key="12">
    <source>
        <dbReference type="Pfam" id="PF07730"/>
    </source>
</evidence>
<evidence type="ECO:0000313" key="15">
    <source>
        <dbReference type="EMBL" id="OOC56168.1"/>
    </source>
</evidence>
<comment type="caution">
    <text evidence="15">The sequence shown here is derived from an EMBL/GenBank/DDBJ whole genome shotgun (WGS) entry which is preliminary data.</text>
</comment>
<dbReference type="GO" id="GO:0016020">
    <property type="term" value="C:membrane"/>
    <property type="evidence" value="ECO:0007669"/>
    <property type="project" value="InterPro"/>
</dbReference>
<feature type="transmembrane region" description="Helical" evidence="10">
    <location>
        <begin position="127"/>
        <end position="149"/>
    </location>
</feature>
<dbReference type="Pfam" id="PF07730">
    <property type="entry name" value="HisKA_3"/>
    <property type="match status" value="1"/>
</dbReference>
<dbReference type="PANTHER" id="PTHR24421:SF10">
    <property type="entry name" value="NITRATE_NITRITE SENSOR PROTEIN NARQ"/>
    <property type="match status" value="1"/>
</dbReference>
<evidence type="ECO:0000313" key="17">
    <source>
        <dbReference type="Proteomes" id="UP000584931"/>
    </source>
</evidence>
<feature type="domain" description="DUF7134" evidence="13">
    <location>
        <begin position="5"/>
        <end position="151"/>
    </location>
</feature>
<gene>
    <name evidence="14" type="ORF">HNR06_002333</name>
    <name evidence="15" type="ORF">NOSIN_22000</name>
</gene>
<dbReference type="PANTHER" id="PTHR24421">
    <property type="entry name" value="NITRATE/NITRITE SENSOR PROTEIN NARX-RELATED"/>
    <property type="match status" value="1"/>
</dbReference>
<keyword evidence="8" id="KW-0902">Two-component regulatory system</keyword>
<keyword evidence="10" id="KW-0812">Transmembrane</keyword>
<dbReference type="GO" id="GO:0005524">
    <property type="term" value="F:ATP binding"/>
    <property type="evidence" value="ECO:0007669"/>
    <property type="project" value="UniProtKB-KW"/>
</dbReference>
<comment type="catalytic activity">
    <reaction evidence="1">
        <text>ATP + protein L-histidine = ADP + protein N-phospho-L-histidine.</text>
        <dbReference type="EC" id="2.7.13.3"/>
    </reaction>
</comment>
<dbReference type="OrthoDB" id="227596at2"/>
<evidence type="ECO:0000256" key="1">
    <source>
        <dbReference type="ARBA" id="ARBA00000085"/>
    </source>
</evidence>
<reference evidence="16" key="2">
    <citation type="submission" date="2016-08" db="EMBL/GenBank/DDBJ databases">
        <authorList>
            <person name="Tokovenko B."/>
            <person name="Kalinowski J."/>
        </authorList>
    </citation>
    <scope>NUCLEOTIDE SEQUENCE [LARGE SCALE GENOMIC DNA]</scope>
    <source>
        <strain evidence="16">UTMC102</strain>
    </source>
</reference>
<dbReference type="SUPFAM" id="SSF55874">
    <property type="entry name" value="ATPase domain of HSP90 chaperone/DNA topoisomerase II/histidine kinase"/>
    <property type="match status" value="1"/>
</dbReference>
<feature type="domain" description="Histidine kinase/HSP90-like ATPase" evidence="11">
    <location>
        <begin position="293"/>
        <end position="378"/>
    </location>
</feature>
<evidence type="ECO:0000259" key="13">
    <source>
        <dbReference type="Pfam" id="PF23539"/>
    </source>
</evidence>
<evidence type="ECO:0000256" key="5">
    <source>
        <dbReference type="ARBA" id="ARBA00022741"/>
    </source>
</evidence>
<keyword evidence="4" id="KW-0808">Transferase</keyword>
<dbReference type="InterPro" id="IPR036890">
    <property type="entry name" value="HATPase_C_sf"/>
</dbReference>
<dbReference type="EMBL" id="JACCHL010000001">
    <property type="protein sequence ID" value="NYH52744.1"/>
    <property type="molecule type" value="Genomic_DNA"/>
</dbReference>
<evidence type="ECO:0000256" key="7">
    <source>
        <dbReference type="ARBA" id="ARBA00022840"/>
    </source>
</evidence>
<name>A0A1V3C697_9ACTN</name>
<evidence type="ECO:0000313" key="16">
    <source>
        <dbReference type="Proteomes" id="UP000189004"/>
    </source>
</evidence>
<keyword evidence="7" id="KW-0067">ATP-binding</keyword>
<feature type="transmembrane region" description="Helical" evidence="10">
    <location>
        <begin position="34"/>
        <end position="52"/>
    </location>
</feature>
<accession>A0A1V3C697</accession>
<feature type="transmembrane region" description="Helical" evidence="10">
    <location>
        <begin position="98"/>
        <end position="115"/>
    </location>
</feature>
<dbReference type="AlphaFoldDB" id="A0A1V3C697"/>
<evidence type="ECO:0000259" key="11">
    <source>
        <dbReference type="Pfam" id="PF02518"/>
    </source>
</evidence>
<keyword evidence="10" id="KW-1133">Transmembrane helix</keyword>
<keyword evidence="6 15" id="KW-0418">Kinase</keyword>